<accession>A0A1E7FJY8</accession>
<dbReference type="Proteomes" id="UP000095751">
    <property type="component" value="Unassembled WGS sequence"/>
</dbReference>
<dbReference type="KEGG" id="fcy:FRACYDRAFT_217193"/>
<feature type="compositionally biased region" description="Polar residues" evidence="1">
    <location>
        <begin position="1"/>
        <end position="17"/>
    </location>
</feature>
<protein>
    <submittedName>
        <fullName evidence="2">Uncharacterized protein</fullName>
    </submittedName>
</protein>
<organism evidence="2 3">
    <name type="scientific">Fragilariopsis cylindrus CCMP1102</name>
    <dbReference type="NCBI Taxonomy" id="635003"/>
    <lineage>
        <taxon>Eukaryota</taxon>
        <taxon>Sar</taxon>
        <taxon>Stramenopiles</taxon>
        <taxon>Ochrophyta</taxon>
        <taxon>Bacillariophyta</taxon>
        <taxon>Bacillariophyceae</taxon>
        <taxon>Bacillariophycidae</taxon>
        <taxon>Bacillariales</taxon>
        <taxon>Bacillariaceae</taxon>
        <taxon>Fragilariopsis</taxon>
    </lineage>
</organism>
<dbReference type="OrthoDB" id="37706at2759"/>
<evidence type="ECO:0000313" key="2">
    <source>
        <dbReference type="EMBL" id="OEU18467.1"/>
    </source>
</evidence>
<keyword evidence="3" id="KW-1185">Reference proteome</keyword>
<dbReference type="EMBL" id="KV784356">
    <property type="protein sequence ID" value="OEU18467.1"/>
    <property type="molecule type" value="Genomic_DNA"/>
</dbReference>
<dbReference type="AlphaFoldDB" id="A0A1E7FJY8"/>
<feature type="region of interest" description="Disordered" evidence="1">
    <location>
        <begin position="1"/>
        <end position="20"/>
    </location>
</feature>
<dbReference type="InParanoid" id="A0A1E7FJY8"/>
<sequence>MLACTSTTSAQDQQYNEYGQDEGYSQDGLYADYARQQQIKEAGKAPFGWGKILIGTGVGWVMGGKIHAQRKEKKLNARHKEEQKALYSQYYNDVYQLQQQNAEMSEALKELGYRVQ</sequence>
<reference evidence="2 3" key="1">
    <citation type="submission" date="2016-09" db="EMBL/GenBank/DDBJ databases">
        <title>Extensive genetic diversity and differential bi-allelic expression allows diatom success in the polar Southern Ocean.</title>
        <authorList>
            <consortium name="DOE Joint Genome Institute"/>
            <person name="Mock T."/>
            <person name="Otillar R.P."/>
            <person name="Strauss J."/>
            <person name="Dupont C."/>
            <person name="Frickenhaus S."/>
            <person name="Maumus F."/>
            <person name="Mcmullan M."/>
            <person name="Sanges R."/>
            <person name="Schmutz J."/>
            <person name="Toseland A."/>
            <person name="Valas R."/>
            <person name="Veluchamy A."/>
            <person name="Ward B.J."/>
            <person name="Allen A."/>
            <person name="Barry K."/>
            <person name="Falciatore A."/>
            <person name="Ferrante M."/>
            <person name="Fortunato A.E."/>
            <person name="Gloeckner G."/>
            <person name="Gruber A."/>
            <person name="Hipkin R."/>
            <person name="Janech M."/>
            <person name="Kroth P."/>
            <person name="Leese F."/>
            <person name="Lindquist E."/>
            <person name="Lyon B.R."/>
            <person name="Martin J."/>
            <person name="Mayer C."/>
            <person name="Parker M."/>
            <person name="Quesneville H."/>
            <person name="Raymond J."/>
            <person name="Uhlig C."/>
            <person name="Valentin K.U."/>
            <person name="Worden A.Z."/>
            <person name="Armbrust E.V."/>
            <person name="Bowler C."/>
            <person name="Green B."/>
            <person name="Moulton V."/>
            <person name="Van Oosterhout C."/>
            <person name="Grigoriev I."/>
        </authorList>
    </citation>
    <scope>NUCLEOTIDE SEQUENCE [LARGE SCALE GENOMIC DNA]</scope>
    <source>
        <strain evidence="2 3">CCMP1102</strain>
    </source>
</reference>
<proteinExistence type="predicted"/>
<evidence type="ECO:0000256" key="1">
    <source>
        <dbReference type="SAM" id="MobiDB-lite"/>
    </source>
</evidence>
<gene>
    <name evidence="2" type="ORF">FRACYDRAFT_217193</name>
</gene>
<evidence type="ECO:0000313" key="3">
    <source>
        <dbReference type="Proteomes" id="UP000095751"/>
    </source>
</evidence>
<name>A0A1E7FJY8_9STRA</name>